<organism evidence="2 3">
    <name type="scientific">Pseudomonas saponiphila</name>
    <dbReference type="NCBI Taxonomy" id="556534"/>
    <lineage>
        <taxon>Bacteria</taxon>
        <taxon>Pseudomonadati</taxon>
        <taxon>Pseudomonadota</taxon>
        <taxon>Gammaproteobacteria</taxon>
        <taxon>Pseudomonadales</taxon>
        <taxon>Pseudomonadaceae</taxon>
        <taxon>Pseudomonas</taxon>
    </lineage>
</organism>
<name>A0A1H4ZGP9_9PSED</name>
<evidence type="ECO:0000256" key="1">
    <source>
        <dbReference type="SAM" id="SignalP"/>
    </source>
</evidence>
<proteinExistence type="predicted"/>
<keyword evidence="3" id="KW-1185">Reference proteome</keyword>
<dbReference type="Proteomes" id="UP000198982">
    <property type="component" value="Unassembled WGS sequence"/>
</dbReference>
<evidence type="ECO:0000313" key="2">
    <source>
        <dbReference type="EMBL" id="SED28664.1"/>
    </source>
</evidence>
<sequence>MKLKSLLLALAIAPAALVAAERNEVPSCYAQAKISEFRAEPSGRMLTVVVDQTTPLTQDLQRTAWGHIKRFMKPGDKIRLYSFSAYLEGHYTRLQFAGELENPISEDILGSVPMMGARKLDQCLKSQPKVLFQRFGKAFAGTMGKSSSDIPRSEILFSMQSIGEDISKAEGVNEHVILLMSDMLEYSDFGSFYQANGIRDINPATEMAKVEKQNLLADFSGARVYVHGAAFVPTQNKNGYRSGKMIQNLESFWKTYFSKSNADLAGFGNPELTIAVE</sequence>
<dbReference type="EMBL" id="FNTJ01000003">
    <property type="protein sequence ID" value="SED28664.1"/>
    <property type="molecule type" value="Genomic_DNA"/>
</dbReference>
<keyword evidence="1" id="KW-0732">Signal</keyword>
<dbReference type="AlphaFoldDB" id="A0A1H4ZGP9"/>
<reference evidence="3" key="1">
    <citation type="submission" date="2016-10" db="EMBL/GenBank/DDBJ databases">
        <authorList>
            <person name="Varghese N."/>
            <person name="Submissions S."/>
        </authorList>
    </citation>
    <scope>NUCLEOTIDE SEQUENCE [LARGE SCALE GENOMIC DNA]</scope>
    <source>
        <strain evidence="3">DSM 9751</strain>
    </source>
</reference>
<feature type="chain" id="PRO_5011622196" evidence="1">
    <location>
        <begin position="20"/>
        <end position="277"/>
    </location>
</feature>
<feature type="signal peptide" evidence="1">
    <location>
        <begin position="1"/>
        <end position="19"/>
    </location>
</feature>
<dbReference type="RefSeq" id="WP_244168996.1">
    <property type="nucleotide sequence ID" value="NZ_FNTJ01000003.1"/>
</dbReference>
<gene>
    <name evidence="2" type="ORF">SAMN05216178_6621</name>
</gene>
<accession>A0A1H4ZGP9</accession>
<evidence type="ECO:0000313" key="3">
    <source>
        <dbReference type="Proteomes" id="UP000198982"/>
    </source>
</evidence>
<protein>
    <submittedName>
        <fullName evidence="2">Uncharacterized protein</fullName>
    </submittedName>
</protein>